<keyword evidence="3" id="KW-0378">Hydrolase</keyword>
<dbReference type="CDD" id="cd03129">
    <property type="entry name" value="GAT1_Peptidase_E_like"/>
    <property type="match status" value="1"/>
</dbReference>
<proteinExistence type="inferred from homology"/>
<keyword evidence="4" id="KW-0720">Serine protease</keyword>
<evidence type="ECO:0000256" key="2">
    <source>
        <dbReference type="ARBA" id="ARBA00022670"/>
    </source>
</evidence>
<dbReference type="SUPFAM" id="SSF52317">
    <property type="entry name" value="Class I glutamine amidotransferase-like"/>
    <property type="match status" value="1"/>
</dbReference>
<evidence type="ECO:0000256" key="4">
    <source>
        <dbReference type="ARBA" id="ARBA00022825"/>
    </source>
</evidence>
<organism evidence="5 7">
    <name type="scientific">Alkalihalobacillus alcalophilus ATCC 27647 = CGMCC 1.3604</name>
    <dbReference type="NCBI Taxonomy" id="1218173"/>
    <lineage>
        <taxon>Bacteria</taxon>
        <taxon>Bacillati</taxon>
        <taxon>Bacillota</taxon>
        <taxon>Bacilli</taxon>
        <taxon>Bacillales</taxon>
        <taxon>Bacillaceae</taxon>
        <taxon>Alkalihalobacillus</taxon>
    </lineage>
</organism>
<evidence type="ECO:0000313" key="6">
    <source>
        <dbReference type="EMBL" id="THG89281.1"/>
    </source>
</evidence>
<dbReference type="AlphaFoldDB" id="A0A094WH76"/>
<sequence>MEKHLFLFGGGPPFTTKMAKRFVDMMAIENPKIVILCLDRDGWQEYMPKYKSAFLQHADVEFDYIPLPTTPIREAVERIKNGSGIVIGGGDTSLYADYIVETPIADVVKEKYENGTPLVGFSAGALISPIDCLISAKDNVLKLPVYRDGLGLLKDVVIAVHFSEWQEEEHLLEMMERFPKHQHYGIDEQTCLYFKNEALIDMEGRGVFKSENGQLKNINRSFV</sequence>
<evidence type="ECO:0000313" key="8">
    <source>
        <dbReference type="Proteomes" id="UP000297014"/>
    </source>
</evidence>
<evidence type="ECO:0000313" key="7">
    <source>
        <dbReference type="Proteomes" id="UP000002754"/>
    </source>
</evidence>
<comment type="similarity">
    <text evidence="1">Belongs to the peptidase S51 family.</text>
</comment>
<reference evidence="5 7" key="1">
    <citation type="journal article" date="2014" name="Genome Announc.">
        <title>Draft Genome Sequence of Bacillus alcalophilus AV1934, a Classic Alkaliphile Isolated from Human Feces in 1934.</title>
        <authorList>
            <person name="Attie O."/>
            <person name="Jayaprakash A."/>
            <person name="Shah H."/>
            <person name="Paulsen I.T."/>
            <person name="Morino M."/>
            <person name="Takahashi Y."/>
            <person name="Narumi I."/>
            <person name="Sachidanandam R."/>
            <person name="Satoh K."/>
            <person name="Ito M."/>
            <person name="Krulwich T.A."/>
        </authorList>
    </citation>
    <scope>NUCLEOTIDE SEQUENCE [LARGE SCALE GENOMIC DNA]</scope>
    <source>
        <strain evidence="5 7">AV1934</strain>
    </source>
</reference>
<name>A0A094WH76_ALKAL</name>
<reference evidence="6 8" key="2">
    <citation type="submission" date="2014-01" db="EMBL/GenBank/DDBJ databases">
        <title>Draft genome sequencing of Bacillus alcalophilus CGMCC 1.3604.</title>
        <authorList>
            <person name="Yang J."/>
            <person name="Diao L."/>
            <person name="Yang S."/>
        </authorList>
    </citation>
    <scope>NUCLEOTIDE SEQUENCE [LARGE SCALE GENOMIC DNA]</scope>
    <source>
        <strain evidence="6 8">CGMCC 1.3604</strain>
    </source>
</reference>
<dbReference type="PANTHER" id="PTHR36175:SF1">
    <property type="entry name" value="CYANOPHYCINASE"/>
    <property type="match status" value="1"/>
</dbReference>
<accession>A0A094WH76</accession>
<dbReference type="Pfam" id="PF03575">
    <property type="entry name" value="Peptidase_S51"/>
    <property type="match status" value="1"/>
</dbReference>
<dbReference type="EMBL" id="ALPT02000077">
    <property type="protein sequence ID" value="KGA96151.1"/>
    <property type="molecule type" value="Genomic_DNA"/>
</dbReference>
<dbReference type="Proteomes" id="UP000297014">
    <property type="component" value="Unassembled WGS sequence"/>
</dbReference>
<gene>
    <name evidence="6" type="ORF">AJ85_18670</name>
    <name evidence="5" type="ORF">BALCAV_0217985</name>
</gene>
<dbReference type="GO" id="GO:0006508">
    <property type="term" value="P:proteolysis"/>
    <property type="evidence" value="ECO:0007669"/>
    <property type="project" value="UniProtKB-KW"/>
</dbReference>
<dbReference type="Proteomes" id="UP000002754">
    <property type="component" value="Unassembled WGS sequence"/>
</dbReference>
<dbReference type="InterPro" id="IPR005320">
    <property type="entry name" value="Peptidase_S51"/>
</dbReference>
<evidence type="ECO:0000256" key="3">
    <source>
        <dbReference type="ARBA" id="ARBA00022801"/>
    </source>
</evidence>
<dbReference type="RefSeq" id="WP_003322046.1">
    <property type="nucleotide sequence ID" value="NZ_ALPT02000077.1"/>
</dbReference>
<dbReference type="PANTHER" id="PTHR36175">
    <property type="entry name" value="CYANOPHYCINASE"/>
    <property type="match status" value="1"/>
</dbReference>
<evidence type="ECO:0000313" key="5">
    <source>
        <dbReference type="EMBL" id="KGA96151.1"/>
    </source>
</evidence>
<evidence type="ECO:0000256" key="1">
    <source>
        <dbReference type="ARBA" id="ARBA00006534"/>
    </source>
</evidence>
<keyword evidence="2" id="KW-0645">Protease</keyword>
<dbReference type="EMBL" id="JALP01000249">
    <property type="protein sequence ID" value="THG89281.1"/>
    <property type="molecule type" value="Genomic_DNA"/>
</dbReference>
<dbReference type="InterPro" id="IPR029062">
    <property type="entry name" value="Class_I_gatase-like"/>
</dbReference>
<keyword evidence="7" id="KW-1185">Reference proteome</keyword>
<dbReference type="eggNOG" id="COG4242">
    <property type="taxonomic scope" value="Bacteria"/>
</dbReference>
<dbReference type="GO" id="GO:0008236">
    <property type="term" value="F:serine-type peptidase activity"/>
    <property type="evidence" value="ECO:0007669"/>
    <property type="project" value="UniProtKB-KW"/>
</dbReference>
<dbReference type="Gene3D" id="3.40.50.880">
    <property type="match status" value="1"/>
</dbReference>
<protein>
    <submittedName>
        <fullName evidence="5">Peptidase S51 dipeptidase E</fullName>
    </submittedName>
</protein>
<comment type="caution">
    <text evidence="5">The sequence shown here is derived from an EMBL/GenBank/DDBJ whole genome shotgun (WGS) entry which is preliminary data.</text>
</comment>